<protein>
    <submittedName>
        <fullName evidence="1">Uncharacterized protein</fullName>
    </submittedName>
</protein>
<gene>
    <name evidence="1" type="ORF">STIAU_0842</name>
</gene>
<dbReference type="Proteomes" id="UP000032702">
    <property type="component" value="Unassembled WGS sequence"/>
</dbReference>
<comment type="caution">
    <text evidence="1">The sequence shown here is derived from an EMBL/GenBank/DDBJ whole genome shotgun (WGS) entry which is preliminary data.</text>
</comment>
<proteinExistence type="predicted"/>
<evidence type="ECO:0000313" key="1">
    <source>
        <dbReference type="EMBL" id="EAU68008.1"/>
    </source>
</evidence>
<organism evidence="1 2">
    <name type="scientific">Stigmatella aurantiaca (strain DW4/3-1)</name>
    <dbReference type="NCBI Taxonomy" id="378806"/>
    <lineage>
        <taxon>Bacteria</taxon>
        <taxon>Pseudomonadati</taxon>
        <taxon>Myxococcota</taxon>
        <taxon>Myxococcia</taxon>
        <taxon>Myxococcales</taxon>
        <taxon>Cystobacterineae</taxon>
        <taxon>Archangiaceae</taxon>
        <taxon>Stigmatella</taxon>
    </lineage>
</organism>
<sequence length="15" mass="1635">MGIEVPRDRIAPLPA</sequence>
<reference evidence="1 2" key="1">
    <citation type="submission" date="2006-04" db="EMBL/GenBank/DDBJ databases">
        <authorList>
            <person name="Nierman W.C."/>
        </authorList>
    </citation>
    <scope>NUCLEOTIDE SEQUENCE [LARGE SCALE GENOMIC DNA]</scope>
    <source>
        <strain evidence="1 2">DW4/3-1</strain>
    </source>
</reference>
<dbReference type="EMBL" id="AAMD01000023">
    <property type="protein sequence ID" value="EAU68008.1"/>
    <property type="molecule type" value="Genomic_DNA"/>
</dbReference>
<accession>Q097R3</accession>
<feature type="non-terminal residue" evidence="1">
    <location>
        <position position="15"/>
    </location>
</feature>
<name>Q097R3_STIAD</name>
<evidence type="ECO:0000313" key="2">
    <source>
        <dbReference type="Proteomes" id="UP000032702"/>
    </source>
</evidence>